<name>A0ACB6QYR0_9PLEO</name>
<feature type="non-terminal residue" evidence="1">
    <location>
        <position position="322"/>
    </location>
</feature>
<gene>
    <name evidence="1" type="ORF">BDR25DRAFT_368253</name>
</gene>
<dbReference type="Proteomes" id="UP000799755">
    <property type="component" value="Unassembled WGS sequence"/>
</dbReference>
<reference evidence="1" key="1">
    <citation type="journal article" date="2020" name="Stud. Mycol.">
        <title>101 Dothideomycetes genomes: a test case for predicting lifestyles and emergence of pathogens.</title>
        <authorList>
            <person name="Haridas S."/>
            <person name="Albert R."/>
            <person name="Binder M."/>
            <person name="Bloem J."/>
            <person name="Labutti K."/>
            <person name="Salamov A."/>
            <person name="Andreopoulos B."/>
            <person name="Baker S."/>
            <person name="Barry K."/>
            <person name="Bills G."/>
            <person name="Bluhm B."/>
            <person name="Cannon C."/>
            <person name="Castanera R."/>
            <person name="Culley D."/>
            <person name="Daum C."/>
            <person name="Ezra D."/>
            <person name="Gonzalez J."/>
            <person name="Henrissat B."/>
            <person name="Kuo A."/>
            <person name="Liang C."/>
            <person name="Lipzen A."/>
            <person name="Lutzoni F."/>
            <person name="Magnuson J."/>
            <person name="Mondo S."/>
            <person name="Nolan M."/>
            <person name="Ohm R."/>
            <person name="Pangilinan J."/>
            <person name="Park H.-J."/>
            <person name="Ramirez L."/>
            <person name="Alfaro M."/>
            <person name="Sun H."/>
            <person name="Tritt A."/>
            <person name="Yoshinaga Y."/>
            <person name="Zwiers L.-H."/>
            <person name="Turgeon B."/>
            <person name="Goodwin S."/>
            <person name="Spatafora J."/>
            <person name="Crous P."/>
            <person name="Grigoriev I."/>
        </authorList>
    </citation>
    <scope>NUCLEOTIDE SEQUENCE</scope>
    <source>
        <strain evidence="1">ATCC 200398</strain>
    </source>
</reference>
<feature type="non-terminal residue" evidence="1">
    <location>
        <position position="1"/>
    </location>
</feature>
<accession>A0ACB6QYR0</accession>
<dbReference type="EMBL" id="MU003505">
    <property type="protein sequence ID" value="KAF2471417.1"/>
    <property type="molecule type" value="Genomic_DNA"/>
</dbReference>
<evidence type="ECO:0000313" key="2">
    <source>
        <dbReference type="Proteomes" id="UP000799755"/>
    </source>
</evidence>
<protein>
    <submittedName>
        <fullName evidence="1">Uncharacterized protein</fullName>
    </submittedName>
</protein>
<proteinExistence type="predicted"/>
<keyword evidence="2" id="KW-1185">Reference proteome</keyword>
<sequence>SRMAILAKNAAKGPFQLVTVVNSKDQYNLLEDPSIPKPDLDAEIHAIFQKSNWKGVNDILFLNLQPSLRLASMFLRNESFLEWLVAPLVGRMLTDIQSGKTYLSDPLRNRTGTERNGLVQEVRMALHCLAHSTHFHFEAPTQSKFYGRTMIHRTQPLHTSVCTSRFIRNNLGIKIEIRLEYQRFLENSYTSSTLCQRLRHDFSLATTLVHELVHAIGIMRRGDLKEPHLRLDEPENSELGNAFENFFFGAIINPADKASDAPSFLMGKPWADDKTTDAAGGKEWVTIPMSYVAQWFRKDTWDIIKKDGPTAIPPPSVRLKVQ</sequence>
<evidence type="ECO:0000313" key="1">
    <source>
        <dbReference type="EMBL" id="KAF2471417.1"/>
    </source>
</evidence>
<comment type="caution">
    <text evidence="1">The sequence shown here is derived from an EMBL/GenBank/DDBJ whole genome shotgun (WGS) entry which is preliminary data.</text>
</comment>
<organism evidence="1 2">
    <name type="scientific">Lindgomyces ingoldianus</name>
    <dbReference type="NCBI Taxonomy" id="673940"/>
    <lineage>
        <taxon>Eukaryota</taxon>
        <taxon>Fungi</taxon>
        <taxon>Dikarya</taxon>
        <taxon>Ascomycota</taxon>
        <taxon>Pezizomycotina</taxon>
        <taxon>Dothideomycetes</taxon>
        <taxon>Pleosporomycetidae</taxon>
        <taxon>Pleosporales</taxon>
        <taxon>Lindgomycetaceae</taxon>
        <taxon>Lindgomyces</taxon>
    </lineage>
</organism>